<proteinExistence type="predicted"/>
<keyword evidence="2" id="KW-1185">Reference proteome</keyword>
<accession>A0A195D3A4</accession>
<protein>
    <submittedName>
        <fullName evidence="1">Uncharacterized protein</fullName>
    </submittedName>
</protein>
<dbReference type="AlphaFoldDB" id="A0A195D3A4"/>
<reference evidence="1 2" key="1">
    <citation type="submission" date="2016-03" db="EMBL/GenBank/DDBJ databases">
        <title>Cyphomyrmex costatus WGS genome.</title>
        <authorList>
            <person name="Nygaard S."/>
            <person name="Hu H."/>
            <person name="Boomsma J."/>
            <person name="Zhang G."/>
        </authorList>
    </citation>
    <scope>NUCLEOTIDE SEQUENCE [LARGE SCALE GENOMIC DNA]</scope>
    <source>
        <strain evidence="1">MS0001</strain>
        <tissue evidence="1">Whole body</tissue>
    </source>
</reference>
<evidence type="ECO:0000313" key="1">
    <source>
        <dbReference type="EMBL" id="KYN07377.1"/>
    </source>
</evidence>
<dbReference type="Proteomes" id="UP000078542">
    <property type="component" value="Unassembled WGS sequence"/>
</dbReference>
<dbReference type="EMBL" id="KQ976885">
    <property type="protein sequence ID" value="KYN07377.1"/>
    <property type="molecule type" value="Genomic_DNA"/>
</dbReference>
<sequence length="100" mass="11411">MPRCSNGAGVDNLTAFCGDQGMVNDYDGEDRQLRQAVGSRVERATRATLGFVFIFDTYIRSQLTRRKTCDKSKQFVMPVTMHSHKFRKKTLLPGRFRCTS</sequence>
<name>A0A195D3A4_9HYME</name>
<organism evidence="1 2">
    <name type="scientific">Cyphomyrmex costatus</name>
    <dbReference type="NCBI Taxonomy" id="456900"/>
    <lineage>
        <taxon>Eukaryota</taxon>
        <taxon>Metazoa</taxon>
        <taxon>Ecdysozoa</taxon>
        <taxon>Arthropoda</taxon>
        <taxon>Hexapoda</taxon>
        <taxon>Insecta</taxon>
        <taxon>Pterygota</taxon>
        <taxon>Neoptera</taxon>
        <taxon>Endopterygota</taxon>
        <taxon>Hymenoptera</taxon>
        <taxon>Apocrita</taxon>
        <taxon>Aculeata</taxon>
        <taxon>Formicoidea</taxon>
        <taxon>Formicidae</taxon>
        <taxon>Myrmicinae</taxon>
        <taxon>Cyphomyrmex</taxon>
    </lineage>
</organism>
<evidence type="ECO:0000313" key="2">
    <source>
        <dbReference type="Proteomes" id="UP000078542"/>
    </source>
</evidence>
<gene>
    <name evidence="1" type="ORF">ALC62_01579</name>
</gene>